<sequence>MPNFKPALWLSGKTLAQRSGENIDSPCSARLARVEYRLSRLEDRLYASLLSQQSPTASCPGNSTHANLVGIVERLMDITSRLESMNLTEATQQKVPDCHENSEEPLTCERGMSEHVNASFILTTLTSLGKQIRCDAQTDGGGWIVIQRRAVGDVDFYRDWAAYREGFGNLTGDFWLGNDAIHKLTNEHLYELRIDMVIDGENLFAKYSKFKIENETDNYRLILGTFSGTLGEYSPKHGLSFHNNTDFSTYDVDNDLNIGNCAATYHGAWWYKGCLSVNLNGVLGEKGLPKGVFWSNGYRGGMYPTFTEMKIRRP</sequence>
<dbReference type="Gene3D" id="3.90.215.10">
    <property type="entry name" value="Gamma Fibrinogen, chain A, domain 1"/>
    <property type="match status" value="1"/>
</dbReference>
<dbReference type="Proteomes" id="UP000762676">
    <property type="component" value="Unassembled WGS sequence"/>
</dbReference>
<dbReference type="SUPFAM" id="SSF56496">
    <property type="entry name" value="Fibrinogen C-terminal domain-like"/>
    <property type="match status" value="1"/>
</dbReference>
<gene>
    <name evidence="2" type="ORF">ElyMa_007007500</name>
</gene>
<protein>
    <submittedName>
        <fullName evidence="2">Ficolin-2</fullName>
    </submittedName>
</protein>
<dbReference type="InterPro" id="IPR014716">
    <property type="entry name" value="Fibrinogen_a/b/g_C_1"/>
</dbReference>
<dbReference type="EMBL" id="BMAT01014001">
    <property type="protein sequence ID" value="GFS24605.1"/>
    <property type="molecule type" value="Genomic_DNA"/>
</dbReference>
<evidence type="ECO:0000313" key="2">
    <source>
        <dbReference type="EMBL" id="GFS24605.1"/>
    </source>
</evidence>
<dbReference type="PANTHER" id="PTHR19143">
    <property type="entry name" value="FIBRINOGEN/TENASCIN/ANGIOPOEITIN"/>
    <property type="match status" value="1"/>
</dbReference>
<dbReference type="SMART" id="SM00186">
    <property type="entry name" value="FBG"/>
    <property type="match status" value="1"/>
</dbReference>
<keyword evidence="3" id="KW-1185">Reference proteome</keyword>
<dbReference type="Pfam" id="PF00147">
    <property type="entry name" value="Fibrinogen_C"/>
    <property type="match status" value="1"/>
</dbReference>
<dbReference type="AlphaFoldDB" id="A0AAV4JS90"/>
<proteinExistence type="predicted"/>
<comment type="caution">
    <text evidence="2">The sequence shown here is derived from an EMBL/GenBank/DDBJ whole genome shotgun (WGS) entry which is preliminary data.</text>
</comment>
<dbReference type="CDD" id="cd00087">
    <property type="entry name" value="FReD"/>
    <property type="match status" value="1"/>
</dbReference>
<name>A0AAV4JS90_9GAST</name>
<dbReference type="InterPro" id="IPR002181">
    <property type="entry name" value="Fibrinogen_a/b/g_C_dom"/>
</dbReference>
<evidence type="ECO:0000259" key="1">
    <source>
        <dbReference type="PROSITE" id="PS51406"/>
    </source>
</evidence>
<dbReference type="InterPro" id="IPR036056">
    <property type="entry name" value="Fibrinogen-like_C"/>
</dbReference>
<dbReference type="InterPro" id="IPR050373">
    <property type="entry name" value="Fibrinogen_C-term_domain"/>
</dbReference>
<dbReference type="GO" id="GO:0005615">
    <property type="term" value="C:extracellular space"/>
    <property type="evidence" value="ECO:0007669"/>
    <property type="project" value="TreeGrafter"/>
</dbReference>
<feature type="domain" description="Fibrinogen C-terminal" evidence="1">
    <location>
        <begin position="99"/>
        <end position="314"/>
    </location>
</feature>
<reference evidence="2 3" key="1">
    <citation type="journal article" date="2021" name="Elife">
        <title>Chloroplast acquisition without the gene transfer in kleptoplastic sea slugs, Plakobranchus ocellatus.</title>
        <authorList>
            <person name="Maeda T."/>
            <person name="Takahashi S."/>
            <person name="Yoshida T."/>
            <person name="Shimamura S."/>
            <person name="Takaki Y."/>
            <person name="Nagai Y."/>
            <person name="Toyoda A."/>
            <person name="Suzuki Y."/>
            <person name="Arimoto A."/>
            <person name="Ishii H."/>
            <person name="Satoh N."/>
            <person name="Nishiyama T."/>
            <person name="Hasebe M."/>
            <person name="Maruyama T."/>
            <person name="Minagawa J."/>
            <person name="Obokata J."/>
            <person name="Shigenobu S."/>
        </authorList>
    </citation>
    <scope>NUCLEOTIDE SEQUENCE [LARGE SCALE GENOMIC DNA]</scope>
</reference>
<dbReference type="PROSITE" id="PS51406">
    <property type="entry name" value="FIBRINOGEN_C_2"/>
    <property type="match status" value="1"/>
</dbReference>
<organism evidence="2 3">
    <name type="scientific">Elysia marginata</name>
    <dbReference type="NCBI Taxonomy" id="1093978"/>
    <lineage>
        <taxon>Eukaryota</taxon>
        <taxon>Metazoa</taxon>
        <taxon>Spiralia</taxon>
        <taxon>Lophotrochozoa</taxon>
        <taxon>Mollusca</taxon>
        <taxon>Gastropoda</taxon>
        <taxon>Heterobranchia</taxon>
        <taxon>Euthyneura</taxon>
        <taxon>Panpulmonata</taxon>
        <taxon>Sacoglossa</taxon>
        <taxon>Placobranchoidea</taxon>
        <taxon>Plakobranchidae</taxon>
        <taxon>Elysia</taxon>
    </lineage>
</organism>
<accession>A0AAV4JS90</accession>
<evidence type="ECO:0000313" key="3">
    <source>
        <dbReference type="Proteomes" id="UP000762676"/>
    </source>
</evidence>